<dbReference type="Proteomes" id="UP000243937">
    <property type="component" value="Chromosome"/>
</dbReference>
<dbReference type="RefSeq" id="WP_087034866.1">
    <property type="nucleotide sequence ID" value="NZ_CP021377.1"/>
</dbReference>
<gene>
    <name evidence="1" type="ORF">CBP31_03375</name>
</gene>
<keyword evidence="2" id="KW-1185">Reference proteome</keyword>
<dbReference type="AlphaFoldDB" id="A0A1Y0D2M5"/>
<proteinExistence type="predicted"/>
<dbReference type="InterPro" id="IPR053158">
    <property type="entry name" value="CapK_Type1_Caps_Biosynth"/>
</dbReference>
<evidence type="ECO:0000313" key="1">
    <source>
        <dbReference type="EMBL" id="ART81778.1"/>
    </source>
</evidence>
<dbReference type="OrthoDB" id="580775at2"/>
<dbReference type="SUPFAM" id="SSF56801">
    <property type="entry name" value="Acetyl-CoA synthetase-like"/>
    <property type="match status" value="1"/>
</dbReference>
<reference evidence="1 2" key="1">
    <citation type="journal article" date="2014" name="Int. J. Syst. Evol. Microbiol.">
        <title>Oceanisphaera profunda sp. nov., a marine bacterium isolated from deep-sea sediment, and emended description of the genus Oceanisphaera.</title>
        <authorList>
            <person name="Xu Z."/>
            <person name="Zhang X.Y."/>
            <person name="Su H.N."/>
            <person name="Yu Z.C."/>
            <person name="Liu C."/>
            <person name="Li H."/>
            <person name="Chen X.L."/>
            <person name="Song X.Y."/>
            <person name="Xie B.B."/>
            <person name="Qin Q.L."/>
            <person name="Zhou B.C."/>
            <person name="Shi M."/>
            <person name="Huang Y."/>
            <person name="Zhang Y.Z."/>
        </authorList>
    </citation>
    <scope>NUCLEOTIDE SEQUENCE [LARGE SCALE GENOMIC DNA]</scope>
    <source>
        <strain evidence="1 2">SM1222</strain>
    </source>
</reference>
<evidence type="ECO:0000313" key="2">
    <source>
        <dbReference type="Proteomes" id="UP000243937"/>
    </source>
</evidence>
<dbReference type="InterPro" id="IPR042099">
    <property type="entry name" value="ANL_N_sf"/>
</dbReference>
<organism evidence="1 2">
    <name type="scientific">Oceanisphaera profunda</name>
    <dbReference type="NCBI Taxonomy" id="1416627"/>
    <lineage>
        <taxon>Bacteria</taxon>
        <taxon>Pseudomonadati</taxon>
        <taxon>Pseudomonadota</taxon>
        <taxon>Gammaproteobacteria</taxon>
        <taxon>Aeromonadales</taxon>
        <taxon>Aeromonadaceae</taxon>
        <taxon>Oceanisphaera</taxon>
    </lineage>
</organism>
<protein>
    <recommendedName>
        <fullName evidence="3">CoF synthetase</fullName>
    </recommendedName>
</protein>
<dbReference type="Gene3D" id="3.40.50.12780">
    <property type="entry name" value="N-terminal domain of ligase-like"/>
    <property type="match status" value="1"/>
</dbReference>
<dbReference type="PANTHER" id="PTHR36932:SF1">
    <property type="entry name" value="CAPSULAR POLYSACCHARIDE BIOSYNTHESIS PROTEIN"/>
    <property type="match status" value="1"/>
</dbReference>
<sequence>MFNFRKTAFWLKDTLQGGDIKRQYKAIRDNIDKPINNESLDRLLKHATNNCSFYSEYKTSLDITTFPVINKSTIKNYFDGFISSGYQLDQLHVMSTSGSTGTPFKSYQDKRKRNRVLAELIYFNERAEQVLGNKFIFFRVWNENNSKSSLVRLIQNIVCINILKFNDEVFKGAVSLLKNDKKLTSCLGYASTYEYFVRYIVKEHADIKPAGLKSIVTSSEVMPVEIKRQIKEVLLCNVYDRYSNQENGIVAQTLDCTDTFIVNHPSYLVEILKENSDEPASEGEVGRIVITDLFNYAMPYIRYDTGDLAVKVGSEQFSKSIQAVQGRQVDVIYDVEGNVLTPHTLSVYMWKFDKLAQYQFIQEEKKSYVLKVSGADGIYTKEDFRCVLVPVLGNDANIGVVYVNEIPVLSSGKFKKTICNYTP</sequence>
<evidence type="ECO:0008006" key="3">
    <source>
        <dbReference type="Google" id="ProtNLM"/>
    </source>
</evidence>
<name>A0A1Y0D2M5_9GAMM</name>
<dbReference type="PANTHER" id="PTHR36932">
    <property type="entry name" value="CAPSULAR POLYSACCHARIDE BIOSYNTHESIS PROTEIN"/>
    <property type="match status" value="1"/>
</dbReference>
<accession>A0A1Y0D2M5</accession>
<dbReference type="KEGG" id="opf:CBP31_03375"/>
<dbReference type="EMBL" id="CP021377">
    <property type="protein sequence ID" value="ART81778.1"/>
    <property type="molecule type" value="Genomic_DNA"/>
</dbReference>